<comment type="subcellular location">
    <subcellularLocation>
        <location evidence="1 5">Periplasm</location>
    </subcellularLocation>
</comment>
<dbReference type="InterPro" id="IPR006059">
    <property type="entry name" value="SBP"/>
</dbReference>
<evidence type="ECO:0000256" key="3">
    <source>
        <dbReference type="ARBA" id="ARBA00022729"/>
    </source>
</evidence>
<dbReference type="GO" id="GO:0015846">
    <property type="term" value="P:polyamine transport"/>
    <property type="evidence" value="ECO:0007669"/>
    <property type="project" value="InterPro"/>
</dbReference>
<gene>
    <name evidence="8" type="primary">potD</name>
    <name evidence="8" type="ORF">NM06_07320</name>
</gene>
<sequence>MKAISKAVGLSALLFSLSTLANENVLNVYAWGGYLPEASLKAFEKQHGVTVNYSTFENNESMYTKLKLVKGKGYDVVFASAYFIEKMSREGLLSEIDHSQIPNLSDAMEGLLGQAHDPNNRYSLPYIWGVTGISYNESLVEEPITKWAQLWDAKYAQQVMLIDDIRDVFGMALKLNGHSINSNNEQEIKQAYESLVALKDNVLLYNSDAPQMPYVAGEAALGMQWNGNAYQGQAEMAELKFVMPEEGAVLWMDNFTIPSGSQNKALAHQFIRFMYQPQQQAEIVNSLGYASVTQSGRALLVDELKNNATIFPSVEDIQKGEFINDVGSETLAIYEKYWQRLRAQ</sequence>
<evidence type="ECO:0000313" key="8">
    <source>
        <dbReference type="EMBL" id="KGY09065.1"/>
    </source>
</evidence>
<comment type="caution">
    <text evidence="8">The sequence shown here is derived from an EMBL/GenBank/DDBJ whole genome shotgun (WGS) entry which is preliminary data.</text>
</comment>
<keyword evidence="3 7" id="KW-0732">Signal</keyword>
<dbReference type="InterPro" id="IPR001188">
    <property type="entry name" value="Sperm_putr-bd"/>
</dbReference>
<dbReference type="STRING" id="379097.SE23_01410"/>
<evidence type="ECO:0000256" key="1">
    <source>
        <dbReference type="ARBA" id="ARBA00004418"/>
    </source>
</evidence>
<dbReference type="Gene3D" id="3.40.190.10">
    <property type="entry name" value="Periplasmic binding protein-like II"/>
    <property type="match status" value="2"/>
</dbReference>
<dbReference type="OrthoDB" id="9769319at2"/>
<keyword evidence="4 5" id="KW-0574">Periplasm</keyword>
<dbReference type="Proteomes" id="UP000030451">
    <property type="component" value="Unassembled WGS sequence"/>
</dbReference>
<proteinExistence type="inferred from homology"/>
<dbReference type="SUPFAM" id="SSF53850">
    <property type="entry name" value="Periplasmic binding protein-like II"/>
    <property type="match status" value="1"/>
</dbReference>
<keyword evidence="2 5" id="KW-0813">Transport</keyword>
<evidence type="ECO:0000256" key="6">
    <source>
        <dbReference type="PIRSR" id="PIRSR019574-1"/>
    </source>
</evidence>
<feature type="chain" id="PRO_5002023442" description="Putrescine-binding periplasmic protein" evidence="7">
    <location>
        <begin position="22"/>
        <end position="344"/>
    </location>
</feature>
<evidence type="ECO:0000256" key="7">
    <source>
        <dbReference type="SAM" id="SignalP"/>
    </source>
</evidence>
<dbReference type="EMBL" id="JRWP01000008">
    <property type="protein sequence ID" value="KGY09065.1"/>
    <property type="molecule type" value="Genomic_DNA"/>
</dbReference>
<dbReference type="Pfam" id="PF13416">
    <property type="entry name" value="SBP_bac_8"/>
    <property type="match status" value="1"/>
</dbReference>
<dbReference type="PANTHER" id="PTHR30222">
    <property type="entry name" value="SPERMIDINE/PUTRESCINE-BINDING PERIPLASMIC PROTEIN"/>
    <property type="match status" value="1"/>
</dbReference>
<dbReference type="PANTHER" id="PTHR30222:SF17">
    <property type="entry name" value="SPERMIDINE_PUTRESCINE-BINDING PERIPLASMIC PROTEIN"/>
    <property type="match status" value="1"/>
</dbReference>
<dbReference type="CDD" id="cd13590">
    <property type="entry name" value="PBP2_PotD_PotF_like"/>
    <property type="match status" value="1"/>
</dbReference>
<accession>A0A0A5HXS5</accession>
<evidence type="ECO:0000256" key="4">
    <source>
        <dbReference type="ARBA" id="ARBA00022764"/>
    </source>
</evidence>
<dbReference type="PIRSF" id="PIRSF019574">
    <property type="entry name" value="Periplasmic_polyamine_BP"/>
    <property type="match status" value="1"/>
</dbReference>
<organism evidence="8 9">
    <name type="scientific">Photobacterium sp. (strain ATCC 43367)</name>
    <dbReference type="NCBI Taxonomy" id="379097"/>
    <lineage>
        <taxon>Bacteria</taxon>
        <taxon>Pseudomonadati</taxon>
        <taxon>Pseudomonadota</taxon>
        <taxon>Gammaproteobacteria</taxon>
        <taxon>Vibrionales</taxon>
        <taxon>Vibrionaceae</taxon>
        <taxon>Vibrio</taxon>
        <taxon>Vibrio oreintalis group</taxon>
    </lineage>
</organism>
<evidence type="ECO:0000256" key="5">
    <source>
        <dbReference type="PIRNR" id="PIRNR019574"/>
    </source>
</evidence>
<comment type="similarity">
    <text evidence="5">Belongs to the bacterial solute-binding protein PotD/PotF family.</text>
</comment>
<dbReference type="GO" id="GO:0019808">
    <property type="term" value="F:polyamine binding"/>
    <property type="evidence" value="ECO:0007669"/>
    <property type="project" value="InterPro"/>
</dbReference>
<name>A0A0A5HXS5_PHOS4</name>
<evidence type="ECO:0000313" key="9">
    <source>
        <dbReference type="Proteomes" id="UP000030451"/>
    </source>
</evidence>
<feature type="binding site" evidence="6">
    <location>
        <position position="82"/>
    </location>
    <ligand>
        <name>spermidine</name>
        <dbReference type="ChEBI" id="CHEBI:57834"/>
    </ligand>
</feature>
<dbReference type="AlphaFoldDB" id="A0A0A5HXS5"/>
<feature type="signal peptide" evidence="7">
    <location>
        <begin position="1"/>
        <end position="21"/>
    </location>
</feature>
<dbReference type="GO" id="GO:0042597">
    <property type="term" value="C:periplasmic space"/>
    <property type="evidence" value="ECO:0007669"/>
    <property type="project" value="UniProtKB-SubCell"/>
</dbReference>
<evidence type="ECO:0000256" key="2">
    <source>
        <dbReference type="ARBA" id="ARBA00022448"/>
    </source>
</evidence>
<dbReference type="RefSeq" id="WP_038189662.1">
    <property type="nucleotide sequence ID" value="NZ_JRWP01000008.1"/>
</dbReference>
<comment type="function">
    <text evidence="5">Required for the activity of the bacterial periplasmic transport system of putrescine.</text>
</comment>
<reference evidence="8 9" key="1">
    <citation type="submission" date="2014-10" db="EMBL/GenBank/DDBJ databases">
        <title>Genome sequencing of Vibrio sinaloensis T08.</title>
        <authorList>
            <person name="Chan K.-G."/>
            <person name="Mohamad N.I."/>
        </authorList>
    </citation>
    <scope>NUCLEOTIDE SEQUENCE [LARGE SCALE GENOMIC DNA]</scope>
    <source>
        <strain evidence="8 9">T08</strain>
    </source>
</reference>
<dbReference type="PRINTS" id="PR00909">
    <property type="entry name" value="SPERMDNBNDNG"/>
</dbReference>
<protein>
    <recommendedName>
        <fullName evidence="5">Putrescine-binding periplasmic protein</fullName>
    </recommendedName>
</protein>